<keyword evidence="5 13" id="KW-0808">Transferase</keyword>
<dbReference type="PIRSF" id="PIRSF037431">
    <property type="entry name" value="STHK_LiaS"/>
    <property type="match status" value="1"/>
</dbReference>
<dbReference type="Gene3D" id="3.30.565.10">
    <property type="entry name" value="Histidine kinase-like ATPase, C-terminal domain"/>
    <property type="match status" value="1"/>
</dbReference>
<dbReference type="GO" id="GO:0046983">
    <property type="term" value="F:protein dimerization activity"/>
    <property type="evidence" value="ECO:0007669"/>
    <property type="project" value="InterPro"/>
</dbReference>
<organism evidence="16 17">
    <name type="scientific">Vagococcus carniphilus</name>
    <dbReference type="NCBI Taxonomy" id="218144"/>
    <lineage>
        <taxon>Bacteria</taxon>
        <taxon>Bacillati</taxon>
        <taxon>Bacillota</taxon>
        <taxon>Bacilli</taxon>
        <taxon>Lactobacillales</taxon>
        <taxon>Enterococcaceae</taxon>
        <taxon>Vagococcus</taxon>
    </lineage>
</organism>
<dbReference type="InterPro" id="IPR017202">
    <property type="entry name" value="LiaS/VraS"/>
</dbReference>
<dbReference type="PANTHER" id="PTHR24421">
    <property type="entry name" value="NITRATE/NITRITE SENSOR PROTEIN NARX-RELATED"/>
    <property type="match status" value="1"/>
</dbReference>
<dbReference type="GO" id="GO:0005524">
    <property type="term" value="F:ATP binding"/>
    <property type="evidence" value="ECO:0007669"/>
    <property type="project" value="UniProtKB-UniRule"/>
</dbReference>
<dbReference type="SUPFAM" id="SSF55874">
    <property type="entry name" value="ATPase domain of HSP90 chaperone/DNA topoisomerase II/histidine kinase"/>
    <property type="match status" value="1"/>
</dbReference>
<gene>
    <name evidence="16" type="ORF">CBF28_09795</name>
</gene>
<dbReference type="InterPro" id="IPR003594">
    <property type="entry name" value="HATPase_dom"/>
</dbReference>
<keyword evidence="17" id="KW-1185">Reference proteome</keyword>
<dbReference type="InterPro" id="IPR036890">
    <property type="entry name" value="HATPase_C_sf"/>
</dbReference>
<evidence type="ECO:0000256" key="9">
    <source>
        <dbReference type="ARBA" id="ARBA00022840"/>
    </source>
</evidence>
<protein>
    <recommendedName>
        <fullName evidence="13">Sensor histidine kinase</fullName>
        <ecNumber evidence="13">2.7.13.3</ecNumber>
    </recommendedName>
</protein>
<dbReference type="CDD" id="cd16917">
    <property type="entry name" value="HATPase_UhpB-NarQ-NarX-like"/>
    <property type="match status" value="1"/>
</dbReference>
<evidence type="ECO:0000256" key="10">
    <source>
        <dbReference type="ARBA" id="ARBA00022989"/>
    </source>
</evidence>
<comment type="caution">
    <text evidence="16">The sequence shown here is derived from an EMBL/GenBank/DDBJ whole genome shotgun (WGS) entry which is preliminary data.</text>
</comment>
<accession>A0A430AYJ6</accession>
<dbReference type="OrthoDB" id="9795828at2"/>
<comment type="subcellular location">
    <subcellularLocation>
        <location evidence="2 13">Cell membrane</location>
        <topology evidence="2 13">Multi-pass membrane protein</topology>
    </subcellularLocation>
</comment>
<evidence type="ECO:0000256" key="8">
    <source>
        <dbReference type="ARBA" id="ARBA00022777"/>
    </source>
</evidence>
<dbReference type="Proteomes" id="UP000288028">
    <property type="component" value="Unassembled WGS sequence"/>
</dbReference>
<evidence type="ECO:0000256" key="4">
    <source>
        <dbReference type="ARBA" id="ARBA00022553"/>
    </source>
</evidence>
<dbReference type="EC" id="2.7.13.3" evidence="13"/>
<keyword evidence="10 14" id="KW-1133">Transmembrane helix</keyword>
<keyword evidence="12 13" id="KW-0472">Membrane</keyword>
<dbReference type="Pfam" id="PF07730">
    <property type="entry name" value="HisKA_3"/>
    <property type="match status" value="1"/>
</dbReference>
<comment type="catalytic activity">
    <reaction evidence="1 13">
        <text>ATP + protein L-histidine = ADP + protein N-phospho-L-histidine.</text>
        <dbReference type="EC" id="2.7.13.3"/>
    </reaction>
</comment>
<evidence type="ECO:0000256" key="13">
    <source>
        <dbReference type="PIRNR" id="PIRNR037431"/>
    </source>
</evidence>
<dbReference type="EMBL" id="NGKB01000009">
    <property type="protein sequence ID" value="RSU13150.1"/>
    <property type="molecule type" value="Genomic_DNA"/>
</dbReference>
<keyword evidence="8 13" id="KW-0418">Kinase</keyword>
<dbReference type="Gene3D" id="1.20.5.1930">
    <property type="match status" value="1"/>
</dbReference>
<dbReference type="SMART" id="SM00387">
    <property type="entry name" value="HATPase_c"/>
    <property type="match status" value="1"/>
</dbReference>
<dbReference type="PANTHER" id="PTHR24421:SF37">
    <property type="entry name" value="SENSOR HISTIDINE KINASE NARS"/>
    <property type="match status" value="1"/>
</dbReference>
<keyword evidence="3 13" id="KW-1003">Cell membrane</keyword>
<evidence type="ECO:0000256" key="3">
    <source>
        <dbReference type="ARBA" id="ARBA00022475"/>
    </source>
</evidence>
<name>A0A430AYJ6_9ENTE</name>
<keyword evidence="7 13" id="KW-0547">Nucleotide-binding</keyword>
<reference evidence="16 17" key="1">
    <citation type="submission" date="2017-05" db="EMBL/GenBank/DDBJ databases">
        <title>Vagococcus spp. assemblies.</title>
        <authorList>
            <person name="Gulvik C.A."/>
        </authorList>
    </citation>
    <scope>NUCLEOTIDE SEQUENCE [LARGE SCALE GENOMIC DNA]</scope>
    <source>
        <strain evidence="16 17">SS1714</strain>
    </source>
</reference>
<dbReference type="PROSITE" id="PS50109">
    <property type="entry name" value="HIS_KIN"/>
    <property type="match status" value="1"/>
</dbReference>
<evidence type="ECO:0000259" key="15">
    <source>
        <dbReference type="PROSITE" id="PS50109"/>
    </source>
</evidence>
<dbReference type="InterPro" id="IPR050482">
    <property type="entry name" value="Sensor_HK_TwoCompSys"/>
</dbReference>
<evidence type="ECO:0000256" key="14">
    <source>
        <dbReference type="SAM" id="Phobius"/>
    </source>
</evidence>
<sequence>MISKMGRPLVFFYTFLLTFMVLILTLYSYFYAKNQKKWMLELIHTRMFKLPIIIYIIIIALAVSGIVIVILYISNRKAYGKIEERLQLLASGNYEHQMLSESLMVDVDDVFVTELDKDILAIRNKLVSMSKELQDLNSHPQLVEGESKEELIKEERHRIARELHDSVSQQLFAATMMLSALNEGISELDVPEVVEKQVQMIAGIINTSQSEMRALLLHLRPINLEAKTLKQGIEMLLNELQTKINIELLWNVEDVKLASSIEDNLFRIVQELLSNTLRHAKAKSLEVYLKKMDKTVLLRVVDDGQGFDMSSSKVGSYGLNNIKERVTGMGGTCRIVSFIGQGTSIEIKVPVLEESETID</sequence>
<dbReference type="GO" id="GO:0000155">
    <property type="term" value="F:phosphorelay sensor kinase activity"/>
    <property type="evidence" value="ECO:0007669"/>
    <property type="project" value="UniProtKB-UniRule"/>
</dbReference>
<evidence type="ECO:0000256" key="11">
    <source>
        <dbReference type="ARBA" id="ARBA00023012"/>
    </source>
</evidence>
<proteinExistence type="predicted"/>
<evidence type="ECO:0000256" key="12">
    <source>
        <dbReference type="ARBA" id="ARBA00023136"/>
    </source>
</evidence>
<evidence type="ECO:0000256" key="5">
    <source>
        <dbReference type="ARBA" id="ARBA00022679"/>
    </source>
</evidence>
<evidence type="ECO:0000256" key="6">
    <source>
        <dbReference type="ARBA" id="ARBA00022692"/>
    </source>
</evidence>
<dbReference type="InterPro" id="IPR005467">
    <property type="entry name" value="His_kinase_dom"/>
</dbReference>
<keyword evidence="9 13" id="KW-0067">ATP-binding</keyword>
<dbReference type="AlphaFoldDB" id="A0A430AYJ6"/>
<feature type="transmembrane region" description="Helical" evidence="14">
    <location>
        <begin position="52"/>
        <end position="73"/>
    </location>
</feature>
<evidence type="ECO:0000313" key="16">
    <source>
        <dbReference type="EMBL" id="RSU13150.1"/>
    </source>
</evidence>
<dbReference type="Pfam" id="PF02518">
    <property type="entry name" value="HATPase_c"/>
    <property type="match status" value="1"/>
</dbReference>
<feature type="transmembrane region" description="Helical" evidence="14">
    <location>
        <begin position="12"/>
        <end position="32"/>
    </location>
</feature>
<dbReference type="RefSeq" id="WP_126794736.1">
    <property type="nucleotide sequence ID" value="NZ_CP060720.1"/>
</dbReference>
<dbReference type="GO" id="GO:0005886">
    <property type="term" value="C:plasma membrane"/>
    <property type="evidence" value="ECO:0007669"/>
    <property type="project" value="UniProtKB-SubCell"/>
</dbReference>
<keyword evidence="4" id="KW-0597">Phosphoprotein</keyword>
<keyword evidence="6 14" id="KW-0812">Transmembrane</keyword>
<dbReference type="GeneID" id="95581026"/>
<feature type="domain" description="Histidine kinase" evidence="15">
    <location>
        <begin position="158"/>
        <end position="353"/>
    </location>
</feature>
<evidence type="ECO:0000256" key="1">
    <source>
        <dbReference type="ARBA" id="ARBA00000085"/>
    </source>
</evidence>
<dbReference type="InterPro" id="IPR011712">
    <property type="entry name" value="Sig_transdc_His_kin_sub3_dim/P"/>
</dbReference>
<keyword evidence="11 13" id="KW-0902">Two-component regulatory system</keyword>
<evidence type="ECO:0000313" key="17">
    <source>
        <dbReference type="Proteomes" id="UP000288028"/>
    </source>
</evidence>
<evidence type="ECO:0000256" key="7">
    <source>
        <dbReference type="ARBA" id="ARBA00022741"/>
    </source>
</evidence>
<evidence type="ECO:0000256" key="2">
    <source>
        <dbReference type="ARBA" id="ARBA00004651"/>
    </source>
</evidence>